<name>A0A2A4Z8D9_9PROT</name>
<dbReference type="Gene3D" id="3.30.1950.10">
    <property type="entry name" value="wza like domain"/>
    <property type="match status" value="1"/>
</dbReference>
<evidence type="ECO:0000259" key="4">
    <source>
        <dbReference type="Pfam" id="PF10531"/>
    </source>
</evidence>
<sequence>MSSSILKAIVFLALLLTSCTSVTGEMREYEDPILTAKPHTILAGEQIKITVFGQTDLSNIYRVNDRGQISMPLLGVVAAFGKTPTQLSEYIAYLLAQQYLRNPSVSAEITTYTPIYIVGSVKTAGQFTFTPGVTAAAAIAGAGGFLKGANRTTVRITRRDNGKVFEANVALQTPLAAGDIVQVFGPAAQ</sequence>
<organism evidence="5">
    <name type="scientific">OCS116 cluster bacterium</name>
    <dbReference type="NCBI Taxonomy" id="2030921"/>
    <lineage>
        <taxon>Bacteria</taxon>
        <taxon>Pseudomonadati</taxon>
        <taxon>Pseudomonadota</taxon>
        <taxon>Alphaproteobacteria</taxon>
        <taxon>OCS116 cluster</taxon>
    </lineage>
</organism>
<feature type="chain" id="PRO_5012924105" evidence="2">
    <location>
        <begin position="24"/>
        <end position="189"/>
    </location>
</feature>
<protein>
    <submittedName>
        <fullName evidence="5">Uncharacterized protein</fullName>
    </submittedName>
</protein>
<dbReference type="InterPro" id="IPR019554">
    <property type="entry name" value="Soluble_ligand-bd"/>
</dbReference>
<reference evidence="5" key="2">
    <citation type="journal article" date="2018" name="ISME J.">
        <title>A dynamic microbial community with high functional redundancy inhabits the cold, oxic subseafloor aquifer.</title>
        <authorList>
            <person name="Tully B.J."/>
            <person name="Wheat C.G."/>
            <person name="Glazer B.T."/>
            <person name="Huber J.A."/>
        </authorList>
    </citation>
    <scope>NUCLEOTIDE SEQUENCE</scope>
    <source>
        <strain evidence="5">NORP83</strain>
    </source>
</reference>
<gene>
    <name evidence="5" type="ORF">COB13_03685</name>
</gene>
<comment type="caution">
    <text evidence="5">The sequence shown here is derived from an EMBL/GenBank/DDBJ whole genome shotgun (WGS) entry which is preliminary data.</text>
</comment>
<dbReference type="EMBL" id="NVUS01000003">
    <property type="protein sequence ID" value="PCJ03050.1"/>
    <property type="molecule type" value="Genomic_DNA"/>
</dbReference>
<feature type="signal peptide" evidence="2">
    <location>
        <begin position="1"/>
        <end position="23"/>
    </location>
</feature>
<dbReference type="GO" id="GO:0015159">
    <property type="term" value="F:polysaccharide transmembrane transporter activity"/>
    <property type="evidence" value="ECO:0007669"/>
    <property type="project" value="InterPro"/>
</dbReference>
<dbReference type="InterPro" id="IPR003715">
    <property type="entry name" value="Poly_export_N"/>
</dbReference>
<evidence type="ECO:0000259" key="3">
    <source>
        <dbReference type="Pfam" id="PF02563"/>
    </source>
</evidence>
<dbReference type="PANTHER" id="PTHR33619">
    <property type="entry name" value="POLYSACCHARIDE EXPORT PROTEIN GFCE-RELATED"/>
    <property type="match status" value="1"/>
</dbReference>
<dbReference type="PROSITE" id="PS51257">
    <property type="entry name" value="PROKAR_LIPOPROTEIN"/>
    <property type="match status" value="1"/>
</dbReference>
<feature type="domain" description="Polysaccharide export protein N-terminal" evidence="3">
    <location>
        <begin position="40"/>
        <end position="109"/>
    </location>
</feature>
<dbReference type="Pfam" id="PF10531">
    <property type="entry name" value="SLBB"/>
    <property type="match status" value="1"/>
</dbReference>
<reference key="1">
    <citation type="submission" date="2017-08" db="EMBL/GenBank/DDBJ databases">
        <title>A dynamic microbial community with high functional redundancy inhabits the cold, oxic subseafloor aquifer.</title>
        <authorList>
            <person name="Tully B.J."/>
            <person name="Wheat C.G."/>
            <person name="Glazer B.T."/>
            <person name="Huber J.A."/>
        </authorList>
    </citation>
    <scope>NUCLEOTIDE SEQUENCE [LARGE SCALE GENOMIC DNA]</scope>
</reference>
<dbReference type="PANTHER" id="PTHR33619:SF3">
    <property type="entry name" value="POLYSACCHARIDE EXPORT PROTEIN GFCE-RELATED"/>
    <property type="match status" value="1"/>
</dbReference>
<keyword evidence="1 2" id="KW-0732">Signal</keyword>
<dbReference type="Gene3D" id="3.10.560.10">
    <property type="entry name" value="Outer membrane lipoprotein wza domain like"/>
    <property type="match status" value="1"/>
</dbReference>
<evidence type="ECO:0000313" key="5">
    <source>
        <dbReference type="EMBL" id="PCJ03050.1"/>
    </source>
</evidence>
<evidence type="ECO:0000256" key="1">
    <source>
        <dbReference type="ARBA" id="ARBA00022729"/>
    </source>
</evidence>
<proteinExistence type="predicted"/>
<accession>A0A2A4Z8D9</accession>
<dbReference type="AlphaFoldDB" id="A0A2A4Z8D9"/>
<evidence type="ECO:0000256" key="2">
    <source>
        <dbReference type="SAM" id="SignalP"/>
    </source>
</evidence>
<dbReference type="InterPro" id="IPR049712">
    <property type="entry name" value="Poly_export"/>
</dbReference>
<dbReference type="Pfam" id="PF02563">
    <property type="entry name" value="Poly_export"/>
    <property type="match status" value="1"/>
</dbReference>
<feature type="domain" description="Soluble ligand binding" evidence="4">
    <location>
        <begin position="115"/>
        <end position="164"/>
    </location>
</feature>